<evidence type="ECO:0000313" key="3">
    <source>
        <dbReference type="EMBL" id="GKI20480.1"/>
    </source>
</evidence>
<dbReference type="AlphaFoldDB" id="A0AA37KRM2"/>
<name>A0AA37KRM2_9BACT</name>
<dbReference type="InterPro" id="IPR035994">
    <property type="entry name" value="Nucleoside_phosphorylase_sf"/>
</dbReference>
<dbReference type="Gene3D" id="3.40.50.1580">
    <property type="entry name" value="Nucleoside phosphorylase domain"/>
    <property type="match status" value="1"/>
</dbReference>
<evidence type="ECO:0000256" key="1">
    <source>
        <dbReference type="SAM" id="MobiDB-lite"/>
    </source>
</evidence>
<dbReference type="GO" id="GO:0003824">
    <property type="term" value="F:catalytic activity"/>
    <property type="evidence" value="ECO:0007669"/>
    <property type="project" value="InterPro"/>
</dbReference>
<protein>
    <recommendedName>
        <fullName evidence="2">Nucleoside phosphorylase domain-containing protein</fullName>
    </recommendedName>
</protein>
<dbReference type="GO" id="GO:0009116">
    <property type="term" value="P:nucleoside metabolic process"/>
    <property type="evidence" value="ECO:0007669"/>
    <property type="project" value="InterPro"/>
</dbReference>
<organism evidence="3 4">
    <name type="scientific">Alistipes finegoldii</name>
    <dbReference type="NCBI Taxonomy" id="214856"/>
    <lineage>
        <taxon>Bacteria</taxon>
        <taxon>Pseudomonadati</taxon>
        <taxon>Bacteroidota</taxon>
        <taxon>Bacteroidia</taxon>
        <taxon>Bacteroidales</taxon>
        <taxon>Rikenellaceae</taxon>
        <taxon>Alistipes</taxon>
    </lineage>
</organism>
<feature type="region of interest" description="Disordered" evidence="1">
    <location>
        <begin position="119"/>
        <end position="189"/>
    </location>
</feature>
<dbReference type="EMBL" id="BQOL01000003">
    <property type="protein sequence ID" value="GKI20480.1"/>
    <property type="molecule type" value="Genomic_DNA"/>
</dbReference>
<feature type="domain" description="Nucleoside phosphorylase" evidence="2">
    <location>
        <begin position="194"/>
        <end position="243"/>
    </location>
</feature>
<accession>A0AA37KRM2</accession>
<dbReference type="Proteomes" id="UP001055105">
    <property type="component" value="Unassembled WGS sequence"/>
</dbReference>
<feature type="domain" description="Nucleoside phosphorylase" evidence="2">
    <location>
        <begin position="26"/>
        <end position="70"/>
    </location>
</feature>
<dbReference type="Pfam" id="PF01048">
    <property type="entry name" value="PNP_UDP_1"/>
    <property type="match status" value="2"/>
</dbReference>
<dbReference type="RefSeq" id="WP_244077174.1">
    <property type="nucleotide sequence ID" value="NZ_AP025581.1"/>
</dbReference>
<dbReference type="SUPFAM" id="SSF53167">
    <property type="entry name" value="Purine and uridine phosphorylases"/>
    <property type="match status" value="2"/>
</dbReference>
<proteinExistence type="predicted"/>
<sequence length="249" mass="26264">MKRIFIFPTIEEAKAFILTQPRDPVFVAGVGAAEIAAATIRAVKARKPQLVVLAGIAGAYDRSLQRGEVVEVVTERIAGIPERYAREYETSGPDLGLPLAAGVTVNRSGDGLRETGWEQEFRETGSGIPEPQSGDAVSAPAGQTLQPTEERADSPEQPSDMQSAIGDTNGTDGQGSLPGIDGTDGQSALPEIENMEGAPFFAVCEALGVACCQIRAVSNYVGEPFDRWAVGLAVENLTATLTQIFGNDE</sequence>
<evidence type="ECO:0000313" key="4">
    <source>
        <dbReference type="Proteomes" id="UP001055105"/>
    </source>
</evidence>
<dbReference type="InterPro" id="IPR000845">
    <property type="entry name" value="Nucleoside_phosphorylase_d"/>
</dbReference>
<comment type="caution">
    <text evidence="3">The sequence shown here is derived from an EMBL/GenBank/DDBJ whole genome shotgun (WGS) entry which is preliminary data.</text>
</comment>
<reference evidence="3" key="1">
    <citation type="submission" date="2022-01" db="EMBL/GenBank/DDBJ databases">
        <title>Novel bile acid biosynthetic pathways are enriched in the microbiome of centenarians.</title>
        <authorList>
            <person name="Sato Y."/>
            <person name="Atarashi K."/>
            <person name="Plichta R.D."/>
            <person name="Arai Y."/>
            <person name="Sasajima S."/>
            <person name="Kearney M.S."/>
            <person name="Suda W."/>
            <person name="Takeshita K."/>
            <person name="Sasaki T."/>
            <person name="Okamoto S."/>
            <person name="Skelly N.A."/>
            <person name="Okamura Y."/>
            <person name="Vlamakis H."/>
            <person name="Li Y."/>
            <person name="Tanoue T."/>
            <person name="Takei H."/>
            <person name="Nittono H."/>
            <person name="Narushima S."/>
            <person name="Irie J."/>
            <person name="Itoh H."/>
            <person name="Moriya K."/>
            <person name="Sugiura Y."/>
            <person name="Suematsu M."/>
            <person name="Moritoki N."/>
            <person name="Shibata S."/>
            <person name="Littman R.D."/>
            <person name="Fischbach A.M."/>
            <person name="Uwamino Y."/>
            <person name="Inoue T."/>
            <person name="Honda A."/>
            <person name="Hattori M."/>
            <person name="Murai T."/>
            <person name="Xavier J.R."/>
            <person name="Hirose N."/>
            <person name="Honda K."/>
        </authorList>
    </citation>
    <scope>NUCLEOTIDE SEQUENCE</scope>
    <source>
        <strain evidence="3">CE91-St16</strain>
    </source>
</reference>
<gene>
    <name evidence="3" type="ORF">CE91St16_33880</name>
</gene>
<feature type="compositionally biased region" description="Polar residues" evidence="1">
    <location>
        <begin position="156"/>
        <end position="171"/>
    </location>
</feature>
<evidence type="ECO:0000259" key="2">
    <source>
        <dbReference type="Pfam" id="PF01048"/>
    </source>
</evidence>